<dbReference type="InterPro" id="IPR029033">
    <property type="entry name" value="His_PPase_superfam"/>
</dbReference>
<dbReference type="GO" id="GO:0006096">
    <property type="term" value="P:glycolytic process"/>
    <property type="evidence" value="ECO:0007669"/>
    <property type="project" value="UniProtKB-KW"/>
</dbReference>
<gene>
    <name evidence="6" type="primary">gpm</name>
    <name evidence="6" type="ORF">GCM10012278_79290</name>
</gene>
<protein>
    <recommendedName>
        <fullName evidence="2">phosphoglycerate mutase (2,3-diphosphoglycerate-dependent)</fullName>
        <ecNumber evidence="2">5.4.2.11</ecNumber>
    </recommendedName>
</protein>
<dbReference type="EMBL" id="BMNK01000020">
    <property type="protein sequence ID" value="GGP16252.1"/>
    <property type="molecule type" value="Genomic_DNA"/>
</dbReference>
<evidence type="ECO:0000256" key="1">
    <source>
        <dbReference type="ARBA" id="ARBA00006717"/>
    </source>
</evidence>
<dbReference type="SUPFAM" id="SSF53254">
    <property type="entry name" value="Phosphoglycerate mutase-like"/>
    <property type="match status" value="1"/>
</dbReference>
<evidence type="ECO:0000256" key="2">
    <source>
        <dbReference type="ARBA" id="ARBA00012028"/>
    </source>
</evidence>
<dbReference type="RefSeq" id="WP_189143902.1">
    <property type="nucleotide sequence ID" value="NZ_BMNK01000020.1"/>
</dbReference>
<feature type="binding site" evidence="5">
    <location>
        <position position="73"/>
    </location>
    <ligand>
        <name>substrate</name>
    </ligand>
</feature>
<organism evidence="6 7">
    <name type="scientific">Nonomuraea glycinis</name>
    <dbReference type="NCBI Taxonomy" id="2047744"/>
    <lineage>
        <taxon>Bacteria</taxon>
        <taxon>Bacillati</taxon>
        <taxon>Actinomycetota</taxon>
        <taxon>Actinomycetes</taxon>
        <taxon>Streptosporangiales</taxon>
        <taxon>Streptosporangiaceae</taxon>
        <taxon>Nonomuraea</taxon>
    </lineage>
</organism>
<dbReference type="InterPro" id="IPR005952">
    <property type="entry name" value="Phosphogly_mut1"/>
</dbReference>
<dbReference type="EC" id="5.4.2.11" evidence="2"/>
<reference evidence="6" key="2">
    <citation type="submission" date="2020-09" db="EMBL/GenBank/DDBJ databases">
        <authorList>
            <person name="Sun Q."/>
            <person name="Zhou Y."/>
        </authorList>
    </citation>
    <scope>NUCLEOTIDE SEQUENCE</scope>
    <source>
        <strain evidence="6">CGMCC 4.7430</strain>
    </source>
</reference>
<evidence type="ECO:0000256" key="3">
    <source>
        <dbReference type="ARBA" id="ARBA00023152"/>
    </source>
</evidence>
<evidence type="ECO:0000256" key="5">
    <source>
        <dbReference type="PIRSR" id="PIRSR613078-2"/>
    </source>
</evidence>
<dbReference type="Pfam" id="PF00300">
    <property type="entry name" value="His_Phos_1"/>
    <property type="match status" value="1"/>
</dbReference>
<keyword evidence="4" id="KW-0413">Isomerase</keyword>
<comment type="caution">
    <text evidence="6">The sequence shown here is derived from an EMBL/GenBank/DDBJ whole genome shotgun (WGS) entry which is preliminary data.</text>
</comment>
<proteinExistence type="inferred from homology"/>
<dbReference type="AlphaFoldDB" id="A0A918ADH6"/>
<sequence length="225" mass="24938">MGPVRIVAVRHGESEANVAYRQAGDDPLVYERGDDEVTLTGVGRTQAAALGRLLAGLPAAETPELVWCSPYLRARETWAVAQETWGAGALPLTVDERLRDREWGLLAPYNEAAIERRFPEELARLRAEGEYRYRPPQGESFADVAARLRDLLTDLRARARGQRVLIVAHDSVVLVLRHVIDEAPDAELAALAEFAPILNASVSTWHATDGRLTLLHYNTVHHLEP</sequence>
<reference evidence="6" key="1">
    <citation type="journal article" date="2014" name="Int. J. Syst. Evol. Microbiol.">
        <title>Complete genome sequence of Corynebacterium casei LMG S-19264T (=DSM 44701T), isolated from a smear-ripened cheese.</title>
        <authorList>
            <consortium name="US DOE Joint Genome Institute (JGI-PGF)"/>
            <person name="Walter F."/>
            <person name="Albersmeier A."/>
            <person name="Kalinowski J."/>
            <person name="Ruckert C."/>
        </authorList>
    </citation>
    <scope>NUCLEOTIDE SEQUENCE</scope>
    <source>
        <strain evidence="6">CGMCC 4.7430</strain>
    </source>
</reference>
<dbReference type="Proteomes" id="UP000660745">
    <property type="component" value="Unassembled WGS sequence"/>
</dbReference>
<evidence type="ECO:0000256" key="4">
    <source>
        <dbReference type="ARBA" id="ARBA00023235"/>
    </source>
</evidence>
<dbReference type="Gene3D" id="3.40.50.1240">
    <property type="entry name" value="Phosphoglycerate mutase-like"/>
    <property type="match status" value="1"/>
</dbReference>
<comment type="similarity">
    <text evidence="1">Belongs to the phosphoglycerate mutase family. BPG-dependent PGAM subfamily.</text>
</comment>
<keyword evidence="3" id="KW-0324">Glycolysis</keyword>
<dbReference type="PANTHER" id="PTHR11931">
    <property type="entry name" value="PHOSPHOGLYCERATE MUTASE"/>
    <property type="match status" value="1"/>
</dbReference>
<dbReference type="GO" id="GO:0004619">
    <property type="term" value="F:phosphoglycerate mutase activity"/>
    <property type="evidence" value="ECO:0007669"/>
    <property type="project" value="UniProtKB-EC"/>
</dbReference>
<evidence type="ECO:0000313" key="7">
    <source>
        <dbReference type="Proteomes" id="UP000660745"/>
    </source>
</evidence>
<dbReference type="InterPro" id="IPR013078">
    <property type="entry name" value="His_Pase_superF_clade-1"/>
</dbReference>
<dbReference type="CDD" id="cd07067">
    <property type="entry name" value="HP_PGM_like"/>
    <property type="match status" value="1"/>
</dbReference>
<accession>A0A918ADH6</accession>
<dbReference type="SMART" id="SM00855">
    <property type="entry name" value="PGAM"/>
    <property type="match status" value="1"/>
</dbReference>
<feature type="binding site" evidence="5">
    <location>
        <begin position="10"/>
        <end position="17"/>
    </location>
    <ligand>
        <name>substrate</name>
    </ligand>
</feature>
<keyword evidence="7" id="KW-1185">Reference proteome</keyword>
<evidence type="ECO:0000313" key="6">
    <source>
        <dbReference type="EMBL" id="GGP16252.1"/>
    </source>
</evidence>
<name>A0A918ADH6_9ACTN</name>